<accession>A0A914E579</accession>
<evidence type="ECO:0000313" key="1">
    <source>
        <dbReference type="Proteomes" id="UP000887540"/>
    </source>
</evidence>
<reference evidence="2" key="1">
    <citation type="submission" date="2022-11" db="UniProtKB">
        <authorList>
            <consortium name="WormBaseParasite"/>
        </authorList>
    </citation>
    <scope>IDENTIFICATION</scope>
</reference>
<name>A0A914E579_9BILA</name>
<evidence type="ECO:0000313" key="2">
    <source>
        <dbReference type="WBParaSite" id="ACRNAN_scaffold5456.g22874.t1"/>
    </source>
</evidence>
<keyword evidence="1" id="KW-1185">Reference proteome</keyword>
<sequence length="79" mass="9066">MQFVPVPDFILIVAHSGWIMVHETGFRIRILNPDSESGFRIRILIWMLNPNSIRFLNPDSASGFRIRIQNPNPDAESGF</sequence>
<protein>
    <submittedName>
        <fullName evidence="2">Uncharacterized protein</fullName>
    </submittedName>
</protein>
<dbReference type="Proteomes" id="UP000887540">
    <property type="component" value="Unplaced"/>
</dbReference>
<dbReference type="AlphaFoldDB" id="A0A914E579"/>
<proteinExistence type="predicted"/>
<dbReference type="WBParaSite" id="ACRNAN_scaffold5456.g22874.t1">
    <property type="protein sequence ID" value="ACRNAN_scaffold5456.g22874.t1"/>
    <property type="gene ID" value="ACRNAN_scaffold5456.g22874"/>
</dbReference>
<organism evidence="1 2">
    <name type="scientific">Acrobeloides nanus</name>
    <dbReference type="NCBI Taxonomy" id="290746"/>
    <lineage>
        <taxon>Eukaryota</taxon>
        <taxon>Metazoa</taxon>
        <taxon>Ecdysozoa</taxon>
        <taxon>Nematoda</taxon>
        <taxon>Chromadorea</taxon>
        <taxon>Rhabditida</taxon>
        <taxon>Tylenchina</taxon>
        <taxon>Cephalobomorpha</taxon>
        <taxon>Cephaloboidea</taxon>
        <taxon>Cephalobidae</taxon>
        <taxon>Acrobeloides</taxon>
    </lineage>
</organism>